<name>A0AA45R4H7_9PSEU</name>
<keyword evidence="1" id="KW-0175">Coiled coil</keyword>
<gene>
    <name evidence="3" type="ORF">KCV87_00340</name>
</gene>
<evidence type="ECO:0000313" key="3">
    <source>
        <dbReference type="EMBL" id="QUF04638.1"/>
    </source>
</evidence>
<feature type="coiled-coil region" evidence="1">
    <location>
        <begin position="147"/>
        <end position="174"/>
    </location>
</feature>
<protein>
    <recommendedName>
        <fullName evidence="5">Cellulose-binding protein</fullName>
    </recommendedName>
</protein>
<dbReference type="Proteomes" id="UP000677152">
    <property type="component" value="Chromosome"/>
</dbReference>
<dbReference type="EMBL" id="CP073249">
    <property type="protein sequence ID" value="QUF04638.1"/>
    <property type="molecule type" value="Genomic_DNA"/>
</dbReference>
<evidence type="ECO:0000256" key="1">
    <source>
        <dbReference type="SAM" id="Coils"/>
    </source>
</evidence>
<proteinExistence type="predicted"/>
<reference evidence="3" key="1">
    <citation type="submission" date="2021-04" db="EMBL/GenBank/DDBJ databases">
        <title>Genomic sequence of Actinosynnema pretiosum subsp. pretiosum ATCC 31280 (C-14919).</title>
        <authorList>
            <person name="Bai L."/>
            <person name="Wang X."/>
            <person name="Xiao Y."/>
        </authorList>
    </citation>
    <scope>NUCLEOTIDE SEQUENCE</scope>
    <source>
        <strain evidence="3">ATCC 31280</strain>
    </source>
</reference>
<accession>A0AA45R4H7</accession>
<evidence type="ECO:0000313" key="4">
    <source>
        <dbReference type="Proteomes" id="UP000677152"/>
    </source>
</evidence>
<organism evidence="3 4">
    <name type="scientific">Actinosynnema pretiosum subsp. pretiosum</name>
    <dbReference type="NCBI Taxonomy" id="103721"/>
    <lineage>
        <taxon>Bacteria</taxon>
        <taxon>Bacillati</taxon>
        <taxon>Actinomycetota</taxon>
        <taxon>Actinomycetes</taxon>
        <taxon>Pseudonocardiales</taxon>
        <taxon>Pseudonocardiaceae</taxon>
        <taxon>Actinosynnema</taxon>
    </lineage>
</organism>
<feature type="coiled-coil region" evidence="1">
    <location>
        <begin position="47"/>
        <end position="109"/>
    </location>
</feature>
<sequence>MTTGEVREELLPLRVDFDRAWRGYDRAQVQGYVREAETGTRLLAADRDAAVARSEDLARQLEEAREQVRELRAKVDRISGSPVDVEALEERLRRRVELAHRQAEEITARARAAAERTWADADRAAASLREQWERLVGEQHDATRITREEAEVAAREAAEQRRELDEQSALLRAQVESDFTEAMRARRGEALAALARRDAESQAEAQRLVAEAAEHAAAIVAEAERRVAELKAGRQRVAEQLLVAQRMLSDAQDGLEPLPEEQEPQVPHLVAV</sequence>
<dbReference type="AlphaFoldDB" id="A0AA45R4H7"/>
<evidence type="ECO:0008006" key="5">
    <source>
        <dbReference type="Google" id="ProtNLM"/>
    </source>
</evidence>
<evidence type="ECO:0000256" key="2">
    <source>
        <dbReference type="SAM" id="MobiDB-lite"/>
    </source>
</evidence>
<feature type="region of interest" description="Disordered" evidence="2">
    <location>
        <begin position="252"/>
        <end position="272"/>
    </location>
</feature>